<evidence type="ECO:0000256" key="4">
    <source>
        <dbReference type="ARBA" id="ARBA00022475"/>
    </source>
</evidence>
<dbReference type="Proteomes" id="UP000028640">
    <property type="component" value="Unassembled WGS sequence"/>
</dbReference>
<organism evidence="13 14">
    <name type="scientific">Ewingella americana (strain ATCC 33852 / DSM 4580 / CCUG 14506 / JCM 5911 / LMG 7869 / NCTC 12157 / CDC 1468-78)</name>
    <dbReference type="NCBI Taxonomy" id="910964"/>
    <lineage>
        <taxon>Bacteria</taxon>
        <taxon>Pseudomonadati</taxon>
        <taxon>Pseudomonadota</taxon>
        <taxon>Gammaproteobacteria</taxon>
        <taxon>Enterobacterales</taxon>
        <taxon>Yersiniaceae</taxon>
        <taxon>Ewingella</taxon>
    </lineage>
</organism>
<dbReference type="GO" id="GO:0000287">
    <property type="term" value="F:magnesium ion binding"/>
    <property type="evidence" value="ECO:0007669"/>
    <property type="project" value="TreeGrafter"/>
</dbReference>
<keyword evidence="14" id="KW-1185">Reference proteome</keyword>
<dbReference type="eggNOG" id="COG0598">
    <property type="taxonomic scope" value="Bacteria"/>
</dbReference>
<dbReference type="InterPro" id="IPR002523">
    <property type="entry name" value="MgTranspt_CorA/ZnTranspt_ZntB"/>
</dbReference>
<dbReference type="GO" id="GO:0050897">
    <property type="term" value="F:cobalt ion binding"/>
    <property type="evidence" value="ECO:0007669"/>
    <property type="project" value="TreeGrafter"/>
</dbReference>
<feature type="transmembrane region" description="Helical" evidence="12">
    <location>
        <begin position="308"/>
        <end position="327"/>
    </location>
</feature>
<feature type="transmembrane region" description="Helical" evidence="12">
    <location>
        <begin position="278"/>
        <end position="296"/>
    </location>
</feature>
<dbReference type="InterPro" id="IPR045861">
    <property type="entry name" value="CorA_cytoplasmic_dom"/>
</dbReference>
<evidence type="ECO:0000256" key="12">
    <source>
        <dbReference type="SAM" id="Phobius"/>
    </source>
</evidence>
<evidence type="ECO:0000256" key="2">
    <source>
        <dbReference type="ARBA" id="ARBA00009765"/>
    </source>
</evidence>
<proteinExistence type="inferred from homology"/>
<dbReference type="Gene3D" id="3.30.460.20">
    <property type="entry name" value="CorA soluble domain-like"/>
    <property type="match status" value="1"/>
</dbReference>
<dbReference type="GeneID" id="78379568"/>
<dbReference type="GO" id="GO:0015095">
    <property type="term" value="F:magnesium ion transmembrane transporter activity"/>
    <property type="evidence" value="ECO:0007669"/>
    <property type="project" value="TreeGrafter"/>
</dbReference>
<dbReference type="CDD" id="cd12830">
    <property type="entry name" value="MtCorA-like"/>
    <property type="match status" value="1"/>
</dbReference>
<dbReference type="Gene3D" id="1.20.58.340">
    <property type="entry name" value="Magnesium transport protein CorA, transmembrane region"/>
    <property type="match status" value="2"/>
</dbReference>
<evidence type="ECO:0000313" key="14">
    <source>
        <dbReference type="Proteomes" id="UP000028640"/>
    </source>
</evidence>
<dbReference type="SUPFAM" id="SSF144083">
    <property type="entry name" value="Magnesium transport protein CorA, transmembrane region"/>
    <property type="match status" value="1"/>
</dbReference>
<dbReference type="AlphaFoldDB" id="A0A085GHG2"/>
<evidence type="ECO:0000256" key="8">
    <source>
        <dbReference type="ARBA" id="ARBA00023065"/>
    </source>
</evidence>
<dbReference type="PANTHER" id="PTHR46494">
    <property type="entry name" value="CORA FAMILY METAL ION TRANSPORTER (EUROFUNG)"/>
    <property type="match status" value="1"/>
</dbReference>
<protein>
    <submittedName>
        <fullName evidence="13">CorA family magnesium/cobalt transporter</fullName>
    </submittedName>
</protein>
<dbReference type="SUPFAM" id="SSF143865">
    <property type="entry name" value="CorA soluble domain-like"/>
    <property type="match status" value="1"/>
</dbReference>
<dbReference type="PANTHER" id="PTHR46494:SF1">
    <property type="entry name" value="CORA FAMILY METAL ION TRANSPORTER (EUROFUNG)"/>
    <property type="match status" value="1"/>
</dbReference>
<dbReference type="Pfam" id="PF01544">
    <property type="entry name" value="CorA"/>
    <property type="match status" value="1"/>
</dbReference>
<evidence type="ECO:0000256" key="6">
    <source>
        <dbReference type="ARBA" id="ARBA00022842"/>
    </source>
</evidence>
<comment type="catalytic activity">
    <reaction evidence="10">
        <text>Mg(2+)(in) = Mg(2+)(out)</text>
        <dbReference type="Rhea" id="RHEA:29827"/>
        <dbReference type="ChEBI" id="CHEBI:18420"/>
    </reaction>
</comment>
<reference evidence="13 14" key="1">
    <citation type="submission" date="2014-05" db="EMBL/GenBank/DDBJ databases">
        <title>ATOL: Assembling a taxonomically balanced genome-scale reconstruction of the evolutionary history of the Enterobacteriaceae.</title>
        <authorList>
            <person name="Plunkett G.III."/>
            <person name="Neeno-Eckwall E.C."/>
            <person name="Glasner J.D."/>
            <person name="Perna N.T."/>
        </authorList>
    </citation>
    <scope>NUCLEOTIDE SEQUENCE [LARGE SCALE GENOMIC DNA]</scope>
    <source>
        <strain evidence="13 14">ATCC 33852</strain>
    </source>
</reference>
<evidence type="ECO:0000256" key="9">
    <source>
        <dbReference type="ARBA" id="ARBA00023136"/>
    </source>
</evidence>
<evidence type="ECO:0000256" key="3">
    <source>
        <dbReference type="ARBA" id="ARBA00022448"/>
    </source>
</evidence>
<evidence type="ECO:0000256" key="1">
    <source>
        <dbReference type="ARBA" id="ARBA00004651"/>
    </source>
</evidence>
<keyword evidence="7 12" id="KW-1133">Transmembrane helix</keyword>
<evidence type="ECO:0000313" key="13">
    <source>
        <dbReference type="EMBL" id="KFC83157.1"/>
    </source>
</evidence>
<keyword evidence="9 12" id="KW-0472">Membrane</keyword>
<dbReference type="RefSeq" id="WP_034789534.1">
    <property type="nucleotide sequence ID" value="NZ_JMPJ01000038.1"/>
</dbReference>
<keyword evidence="8" id="KW-0406">Ion transport</keyword>
<comment type="caution">
    <text evidence="13">The sequence shown here is derived from an EMBL/GenBank/DDBJ whole genome shotgun (WGS) entry which is preliminary data.</text>
</comment>
<dbReference type="GO" id="GO:0015087">
    <property type="term" value="F:cobalt ion transmembrane transporter activity"/>
    <property type="evidence" value="ECO:0007669"/>
    <property type="project" value="TreeGrafter"/>
</dbReference>
<evidence type="ECO:0000256" key="7">
    <source>
        <dbReference type="ARBA" id="ARBA00022989"/>
    </source>
</evidence>
<dbReference type="GO" id="GO:0005886">
    <property type="term" value="C:plasma membrane"/>
    <property type="evidence" value="ECO:0007669"/>
    <property type="project" value="UniProtKB-SubCell"/>
</dbReference>
<comment type="function">
    <text evidence="11">Mediates influx of magnesium ions. Alternates between open and closed states. Activated by low cytoplasmic Mg(2+) levels. Inactive when cytoplasmic Mg(2+) levels are high.</text>
</comment>
<evidence type="ECO:0000256" key="11">
    <source>
        <dbReference type="ARBA" id="ARBA00045497"/>
    </source>
</evidence>
<gene>
    <name evidence="13" type="ORF">GEAM_1227</name>
</gene>
<accession>A0A085GHG2</accession>
<dbReference type="STRING" id="910964.GEAM_1227"/>
<dbReference type="OrthoDB" id="9803416at2"/>
<dbReference type="InterPro" id="IPR045863">
    <property type="entry name" value="CorA_TM1_TM2"/>
</dbReference>
<comment type="similarity">
    <text evidence="2">Belongs to the CorA metal ion transporter (MIT) (TC 1.A.35) family.</text>
</comment>
<evidence type="ECO:0000256" key="10">
    <source>
        <dbReference type="ARBA" id="ARBA00034269"/>
    </source>
</evidence>
<evidence type="ECO:0000256" key="5">
    <source>
        <dbReference type="ARBA" id="ARBA00022692"/>
    </source>
</evidence>
<keyword evidence="3" id="KW-0813">Transport</keyword>
<keyword evidence="4" id="KW-1003">Cell membrane</keyword>
<name>A0A085GHG2_EWIA3</name>
<sequence>MNAITKEEKKPSCDSVINSVAYREGKRLQDVTTEDISEVLKEPGTFVWLGLWQPEDSLMRTIQEEFGLHDLAIEDALTAHQRPKIEQYGESLFIVIHTAQLVDGKIEYGETHLFVGKNFLITVRHGASSSYKQIRAHAEECPDMLAKGPGYALYCVLDMVVDNYLAIVSEYTKQFDHIEQKMFKSDFDQNAVQDVYKLRRELLSLRNAAVPAEDICNQLSHHFEDLIPKGLRAYIRDVQDHAHQVITVTDDMREMLANAMHVNLALVSVHQNEVVQRLAGWGAILAIPTVVFSLYGMNFKNMPELEDWWGYPLTLGITVVGCGLLYWRLKKAGWL</sequence>
<dbReference type="FunFam" id="1.20.58.340:FF:000004">
    <property type="entry name" value="Magnesium transport protein CorA"/>
    <property type="match status" value="1"/>
</dbReference>
<dbReference type="EMBL" id="JMPJ01000038">
    <property type="protein sequence ID" value="KFC83157.1"/>
    <property type="molecule type" value="Genomic_DNA"/>
</dbReference>
<comment type="subcellular location">
    <subcellularLocation>
        <location evidence="1">Cell membrane</location>
        <topology evidence="1">Multi-pass membrane protein</topology>
    </subcellularLocation>
</comment>
<keyword evidence="5 12" id="KW-0812">Transmembrane</keyword>
<keyword evidence="6" id="KW-0460">Magnesium</keyword>